<dbReference type="PRINTS" id="PR01609">
    <property type="entry name" value="CD36FAMILY"/>
</dbReference>
<keyword evidence="8 13" id="KW-1015">Disulfide bond</keyword>
<comment type="similarity">
    <text evidence="3">Belongs to the CD36 family.</text>
</comment>
<dbReference type="Pfam" id="PF01130">
    <property type="entry name" value="CD36"/>
    <property type="match status" value="1"/>
</dbReference>
<dbReference type="GO" id="GO:0043654">
    <property type="term" value="P:recognition of apoptotic cell"/>
    <property type="evidence" value="ECO:0007669"/>
    <property type="project" value="TreeGrafter"/>
</dbReference>
<evidence type="ECO:0000256" key="8">
    <source>
        <dbReference type="ARBA" id="ARBA00023157"/>
    </source>
</evidence>
<dbReference type="PANTHER" id="PTHR11923">
    <property type="entry name" value="SCAVENGER RECEPTOR CLASS B TYPE-1 SR-B1"/>
    <property type="match status" value="1"/>
</dbReference>
<evidence type="ECO:0000256" key="1">
    <source>
        <dbReference type="ARBA" id="ARBA00004189"/>
    </source>
</evidence>
<evidence type="ECO:0000256" key="4">
    <source>
        <dbReference type="ARBA" id="ARBA00022475"/>
    </source>
</evidence>
<keyword evidence="7 15" id="KW-0472">Membrane</keyword>
<evidence type="ECO:0000256" key="10">
    <source>
        <dbReference type="ARBA" id="ARBA00023180"/>
    </source>
</evidence>
<dbReference type="GO" id="GO:0005044">
    <property type="term" value="F:scavenger receptor activity"/>
    <property type="evidence" value="ECO:0007669"/>
    <property type="project" value="TreeGrafter"/>
</dbReference>
<evidence type="ECO:0000256" key="3">
    <source>
        <dbReference type="ARBA" id="ARBA00010532"/>
    </source>
</evidence>
<keyword evidence="17" id="KW-1185">Reference proteome</keyword>
<comment type="subcellular location">
    <subcellularLocation>
        <location evidence="2">Cell membrane</location>
        <topology evidence="2">Multi-pass membrane protein</topology>
    </subcellularLocation>
    <subcellularLocation>
        <location evidence="1">Membrane</location>
        <location evidence="1">Caveola</location>
        <topology evidence="1">Multi-pass membrane protein</topology>
    </subcellularLocation>
</comment>
<evidence type="ECO:0000256" key="7">
    <source>
        <dbReference type="ARBA" id="ARBA00023136"/>
    </source>
</evidence>
<dbReference type="InterPro" id="IPR005428">
    <property type="entry name" value="CD36/SCARB1/SNMP1"/>
</dbReference>
<keyword evidence="4" id="KW-1003">Cell membrane</keyword>
<dbReference type="InterPro" id="IPR002159">
    <property type="entry name" value="CD36_fam"/>
</dbReference>
<keyword evidence="5 15" id="KW-0812">Transmembrane</keyword>
<dbReference type="GO" id="GO:0070508">
    <property type="term" value="P:cholesterol import"/>
    <property type="evidence" value="ECO:0007669"/>
    <property type="project" value="TreeGrafter"/>
</dbReference>
<evidence type="ECO:0000313" key="17">
    <source>
        <dbReference type="Proteomes" id="UP001178461"/>
    </source>
</evidence>
<dbReference type="GO" id="GO:0033344">
    <property type="term" value="P:cholesterol efflux"/>
    <property type="evidence" value="ECO:0007669"/>
    <property type="project" value="TreeGrafter"/>
</dbReference>
<evidence type="ECO:0000256" key="11">
    <source>
        <dbReference type="ARBA" id="ARBA00040821"/>
    </source>
</evidence>
<evidence type="ECO:0000313" key="16">
    <source>
        <dbReference type="EMBL" id="CAI5797200.1"/>
    </source>
</evidence>
<dbReference type="Proteomes" id="UP001178461">
    <property type="component" value="Chromosome 16"/>
</dbReference>
<dbReference type="GO" id="GO:0008289">
    <property type="term" value="F:lipid binding"/>
    <property type="evidence" value="ECO:0007669"/>
    <property type="project" value="TreeGrafter"/>
</dbReference>
<dbReference type="PRINTS" id="PR01610">
    <property type="entry name" value="CD36ANTIGEN"/>
</dbReference>
<evidence type="ECO:0000256" key="14">
    <source>
        <dbReference type="SAM" id="MobiDB-lite"/>
    </source>
</evidence>
<evidence type="ECO:0000256" key="15">
    <source>
        <dbReference type="SAM" id="Phobius"/>
    </source>
</evidence>
<evidence type="ECO:0000256" key="2">
    <source>
        <dbReference type="ARBA" id="ARBA00004651"/>
    </source>
</evidence>
<evidence type="ECO:0000256" key="9">
    <source>
        <dbReference type="ARBA" id="ARBA00023170"/>
    </source>
</evidence>
<dbReference type="EMBL" id="OX395143">
    <property type="protein sequence ID" value="CAI5797200.1"/>
    <property type="molecule type" value="Genomic_DNA"/>
</dbReference>
<dbReference type="GO" id="GO:0034381">
    <property type="term" value="P:plasma lipoprotein particle clearance"/>
    <property type="evidence" value="ECO:0007669"/>
    <property type="project" value="TreeGrafter"/>
</dbReference>
<keyword evidence="9 16" id="KW-0675">Receptor</keyword>
<sequence>MARCCSAFRAAVGLAVAGLLCLGSGVFLVVSLPAILEEQVVKNVRLDPSGMAFNMWKDLPVPFFFSVYLFEVLNPKEVLQGGKPVVTQRGPYVYREHREKTNITFHDNDTISFLEYRSFYFRPELSVGLESDYVVIPNILVSAAAVMLEGMPAGVQMLVSATFAAFGQGAFVNRTVGEILWGYDEPLIDFLNSIKPGLLPFKGKFGLFAEFNNSNTGLFTVYTGMKNISRVHMIDSWNGLKEVSYWNSDQCNMINGTSGQIWPPFMTPSSPVELYSPDACRSIKLNYSRSGDFKGIPTLRYVAPKNLFDNGTDYPPNEGFCPCRQSGIQNVSSCRLNAPVFMSHPHFLNADPELLETVDGLHPNEEKHGLFVDLHSLTGIPMNCSIKLQLNLFMKRVPGIWQTGSIKTVVLPLIWFSESGEIEGDVFTMYRTFMVTIPTVLNYAQYILVALGSLLLVTATLLGLRSKTLKDGPTEMRTQSATKFSNPGSGPGYKYRGPQGKLFLFWSSNKGSGPKGTDPISKEKNINSAARKEAKL</sequence>
<dbReference type="PANTHER" id="PTHR11923:SF110">
    <property type="entry name" value="SCAVENGER RECEPTOR CLASS B MEMBER 1"/>
    <property type="match status" value="1"/>
</dbReference>
<dbReference type="AlphaFoldDB" id="A0AA35PT46"/>
<feature type="transmembrane region" description="Helical" evidence="15">
    <location>
        <begin position="443"/>
        <end position="464"/>
    </location>
</feature>
<evidence type="ECO:0000256" key="12">
    <source>
        <dbReference type="ARBA" id="ARBA00042244"/>
    </source>
</evidence>
<evidence type="ECO:0000256" key="6">
    <source>
        <dbReference type="ARBA" id="ARBA00022989"/>
    </source>
</evidence>
<organism evidence="16 17">
    <name type="scientific">Podarcis lilfordi</name>
    <name type="common">Lilford's wall lizard</name>
    <dbReference type="NCBI Taxonomy" id="74358"/>
    <lineage>
        <taxon>Eukaryota</taxon>
        <taxon>Metazoa</taxon>
        <taxon>Chordata</taxon>
        <taxon>Craniata</taxon>
        <taxon>Vertebrata</taxon>
        <taxon>Euteleostomi</taxon>
        <taxon>Lepidosauria</taxon>
        <taxon>Squamata</taxon>
        <taxon>Bifurcata</taxon>
        <taxon>Unidentata</taxon>
        <taxon>Episquamata</taxon>
        <taxon>Laterata</taxon>
        <taxon>Lacertibaenia</taxon>
        <taxon>Lacertidae</taxon>
        <taxon>Podarcis</taxon>
    </lineage>
</organism>
<proteinExistence type="inferred from homology"/>
<gene>
    <name evidence="16" type="ORF">PODLI_1B009476</name>
</gene>
<dbReference type="GO" id="GO:0005737">
    <property type="term" value="C:cytoplasm"/>
    <property type="evidence" value="ECO:0007669"/>
    <property type="project" value="TreeGrafter"/>
</dbReference>
<name>A0AA35PT46_9SAUR</name>
<protein>
    <recommendedName>
        <fullName evidence="11">Scavenger receptor class B member 1</fullName>
    </recommendedName>
    <alternativeName>
        <fullName evidence="12">SR-BI</fullName>
    </alternativeName>
</protein>
<feature type="compositionally biased region" description="Basic and acidic residues" evidence="14">
    <location>
        <begin position="520"/>
        <end position="536"/>
    </location>
</feature>
<evidence type="ECO:0000256" key="13">
    <source>
        <dbReference type="PIRSR" id="PIRSR605428-53"/>
    </source>
</evidence>
<keyword evidence="6 15" id="KW-1133">Transmembrane helix</keyword>
<keyword evidence="10" id="KW-0325">Glycoprotein</keyword>
<dbReference type="GO" id="GO:0005901">
    <property type="term" value="C:caveola"/>
    <property type="evidence" value="ECO:0007669"/>
    <property type="project" value="UniProtKB-SubCell"/>
</dbReference>
<evidence type="ECO:0000256" key="5">
    <source>
        <dbReference type="ARBA" id="ARBA00022692"/>
    </source>
</evidence>
<feature type="disulfide bond" evidence="13">
    <location>
        <begin position="251"/>
        <end position="384"/>
    </location>
</feature>
<feature type="region of interest" description="Disordered" evidence="14">
    <location>
        <begin position="508"/>
        <end position="536"/>
    </location>
</feature>
<reference evidence="16" key="1">
    <citation type="submission" date="2022-12" db="EMBL/GenBank/DDBJ databases">
        <authorList>
            <person name="Alioto T."/>
            <person name="Alioto T."/>
            <person name="Gomez Garrido J."/>
        </authorList>
    </citation>
    <scope>NUCLEOTIDE SEQUENCE</scope>
</reference>
<accession>A0AA35PT46</accession>
<dbReference type="GO" id="GO:0030169">
    <property type="term" value="F:low-density lipoprotein particle binding"/>
    <property type="evidence" value="ECO:0007669"/>
    <property type="project" value="TreeGrafter"/>
</dbReference>